<dbReference type="AlphaFoldDB" id="A0AAW0LYD4"/>
<feature type="region of interest" description="Disordered" evidence="1">
    <location>
        <begin position="1"/>
        <end position="67"/>
    </location>
</feature>
<reference evidence="2" key="2">
    <citation type="journal article" date="2018" name="Sci. Data">
        <title>The draft genome sequence of cork oak.</title>
        <authorList>
            <person name="Ramos A.M."/>
            <person name="Usie A."/>
            <person name="Barbosa P."/>
            <person name="Barros P.M."/>
            <person name="Capote T."/>
            <person name="Chaves I."/>
            <person name="Simoes F."/>
            <person name="Abreu I."/>
            <person name="Carrasquinho I."/>
            <person name="Faro C."/>
            <person name="Guimaraes J.B."/>
            <person name="Mendonca D."/>
            <person name="Nobrega F."/>
            <person name="Rodrigues L."/>
            <person name="Saibo N.J.M."/>
            <person name="Varela M.C."/>
            <person name="Egas C."/>
            <person name="Matos J."/>
            <person name="Miguel C.M."/>
            <person name="Oliveira M.M."/>
            <person name="Ricardo C.P."/>
            <person name="Goncalves S."/>
        </authorList>
    </citation>
    <scope>NUCLEOTIDE SEQUENCE [LARGE SCALE GENOMIC DNA]</scope>
    <source>
        <strain evidence="2">HL8</strain>
    </source>
</reference>
<organism evidence="2">
    <name type="scientific">Quercus suber</name>
    <name type="common">Cork oak</name>
    <dbReference type="NCBI Taxonomy" id="58331"/>
    <lineage>
        <taxon>Eukaryota</taxon>
        <taxon>Viridiplantae</taxon>
        <taxon>Streptophyta</taxon>
        <taxon>Embryophyta</taxon>
        <taxon>Tracheophyta</taxon>
        <taxon>Spermatophyta</taxon>
        <taxon>Magnoliopsida</taxon>
        <taxon>eudicotyledons</taxon>
        <taxon>Gunneridae</taxon>
        <taxon>Pentapetalae</taxon>
        <taxon>rosids</taxon>
        <taxon>fabids</taxon>
        <taxon>Fagales</taxon>
        <taxon>Fagaceae</taxon>
        <taxon>Quercus</taxon>
    </lineage>
</organism>
<proteinExistence type="predicted"/>
<name>A0AAW0LYD4_QUESU</name>
<evidence type="ECO:0000256" key="1">
    <source>
        <dbReference type="SAM" id="MobiDB-lite"/>
    </source>
</evidence>
<reference evidence="2" key="1">
    <citation type="submission" date="2017-12" db="EMBL/GenBank/DDBJ databases">
        <authorList>
            <person name="Barbosa P."/>
            <person name="Usie A."/>
            <person name="Ramos A.M."/>
        </authorList>
    </citation>
    <scope>NUCLEOTIDE SEQUENCE</scope>
    <source>
        <strain evidence="2">HL8</strain>
        <tissue evidence="2">Leaves</tissue>
    </source>
</reference>
<dbReference type="EMBL" id="PKMF04000035">
    <property type="protein sequence ID" value="KAK7856605.1"/>
    <property type="molecule type" value="Genomic_DNA"/>
</dbReference>
<feature type="compositionally biased region" description="Basic residues" evidence="1">
    <location>
        <begin position="19"/>
        <end position="29"/>
    </location>
</feature>
<protein>
    <submittedName>
        <fullName evidence="2">Uncharacterized protein</fullName>
    </submittedName>
</protein>
<dbReference type="PANTHER" id="PTHR34952">
    <property type="entry name" value="OS05G0113500 PROTEIN"/>
    <property type="match status" value="1"/>
</dbReference>
<accession>A0AAW0LYD4</accession>
<sequence length="103" mass="11667">MKWAPNVYDPRPTLMSHSVKNKSSQKYKNNKQNDKKNEKKNGKKGQKNSSHGISGKDKKQSRKAAKGSNEFEVFDVGSSNFHCGNSFVRESHIEMHYPVAEAL</sequence>
<reference evidence="2" key="3">
    <citation type="submission" date="2023-07" db="EMBL/GenBank/DDBJ databases">
        <title>An improved reference 1 genome and first organelle genomes of Quercus suber.</title>
        <authorList>
            <consortium name="Genosuber Consortium"/>
            <person name="Usie A."/>
            <person name="Serra O."/>
            <person name="Barros P."/>
        </authorList>
    </citation>
    <scope>NUCLEOTIDE SEQUENCE</scope>
    <source>
        <strain evidence="2">HL8</strain>
        <tissue evidence="2">Leaves</tissue>
    </source>
</reference>
<gene>
    <name evidence="2" type="ORF">CFP56_022580</name>
</gene>
<dbReference type="PANTHER" id="PTHR34952:SF2">
    <property type="entry name" value="OS05G0113500 PROTEIN"/>
    <property type="match status" value="1"/>
</dbReference>
<feature type="compositionally biased region" description="Basic and acidic residues" evidence="1">
    <location>
        <begin position="31"/>
        <end position="40"/>
    </location>
</feature>
<comment type="caution">
    <text evidence="2">The sequence shown here is derived from an EMBL/GenBank/DDBJ whole genome shotgun (WGS) entry which is preliminary data.</text>
</comment>
<evidence type="ECO:0000313" key="2">
    <source>
        <dbReference type="EMBL" id="KAK7856605.1"/>
    </source>
</evidence>